<protein>
    <submittedName>
        <fullName evidence="6">LysR family transcriptional regulator</fullName>
    </submittedName>
</protein>
<proteinExistence type="inferred from homology"/>
<keyword evidence="7" id="KW-1185">Reference proteome</keyword>
<evidence type="ECO:0000256" key="2">
    <source>
        <dbReference type="ARBA" id="ARBA00023015"/>
    </source>
</evidence>
<dbReference type="InterPro" id="IPR036388">
    <property type="entry name" value="WH-like_DNA-bd_sf"/>
</dbReference>
<keyword evidence="4" id="KW-0804">Transcription</keyword>
<keyword evidence="3" id="KW-0238">DNA-binding</keyword>
<dbReference type="InterPro" id="IPR000847">
    <property type="entry name" value="LysR_HTH_N"/>
</dbReference>
<dbReference type="Proteomes" id="UP001164693">
    <property type="component" value="Chromosome"/>
</dbReference>
<accession>A0ABY7K3P8</accession>
<dbReference type="SUPFAM" id="SSF53850">
    <property type="entry name" value="Periplasmic binding protein-like II"/>
    <property type="match status" value="1"/>
</dbReference>
<keyword evidence="2" id="KW-0805">Transcription regulation</keyword>
<dbReference type="RefSeq" id="WP_269445159.1">
    <property type="nucleotide sequence ID" value="NZ_CP097463.1"/>
</dbReference>
<dbReference type="Gene3D" id="1.10.10.10">
    <property type="entry name" value="Winged helix-like DNA-binding domain superfamily/Winged helix DNA-binding domain"/>
    <property type="match status" value="1"/>
</dbReference>
<dbReference type="Pfam" id="PF00126">
    <property type="entry name" value="HTH_1"/>
    <property type="match status" value="1"/>
</dbReference>
<dbReference type="Pfam" id="PF03466">
    <property type="entry name" value="LysR_substrate"/>
    <property type="match status" value="1"/>
</dbReference>
<dbReference type="Gene3D" id="3.40.190.10">
    <property type="entry name" value="Periplasmic binding protein-like II"/>
    <property type="match status" value="2"/>
</dbReference>
<dbReference type="SUPFAM" id="SSF46785">
    <property type="entry name" value="Winged helix' DNA-binding domain"/>
    <property type="match status" value="1"/>
</dbReference>
<evidence type="ECO:0000259" key="5">
    <source>
        <dbReference type="PROSITE" id="PS50931"/>
    </source>
</evidence>
<evidence type="ECO:0000313" key="7">
    <source>
        <dbReference type="Proteomes" id="UP001164693"/>
    </source>
</evidence>
<evidence type="ECO:0000256" key="3">
    <source>
        <dbReference type="ARBA" id="ARBA00023125"/>
    </source>
</evidence>
<dbReference type="PROSITE" id="PS50931">
    <property type="entry name" value="HTH_LYSR"/>
    <property type="match status" value="1"/>
</dbReference>
<dbReference type="InterPro" id="IPR036390">
    <property type="entry name" value="WH_DNA-bd_sf"/>
</dbReference>
<name>A0ABY7K3P8_9ACTN</name>
<sequence length="304" mass="31136">MPLPAWTPDLSTLELLLSVAELGSVGRAATAHGISQPSASARLSRLERRVGVALLVRTSRGSELTPAGEAVATWSRAVVDAAQLLTDGVLTLRADRSARLRVAASLTVAEYLMPPWLLALRRAHPGLEVAASVANSAGVCARVLAGDADLGFVEMPSVPSGLSAVQVGTDRLALVVAPDYPLAARAATGVSARDLCDQPLLVREPGSGTREVFLLAITPALGARPGLPHATELGSTTTILATARAGGGIGVLSARAAAADLRAGTLVEIGAPELDLRRPLHAVFLGRRPSPLANELIQLALAGG</sequence>
<dbReference type="PANTHER" id="PTHR30126">
    <property type="entry name" value="HTH-TYPE TRANSCRIPTIONAL REGULATOR"/>
    <property type="match status" value="1"/>
</dbReference>
<evidence type="ECO:0000256" key="1">
    <source>
        <dbReference type="ARBA" id="ARBA00009437"/>
    </source>
</evidence>
<comment type="similarity">
    <text evidence="1">Belongs to the LysR transcriptional regulatory family.</text>
</comment>
<dbReference type="EMBL" id="CP097463">
    <property type="protein sequence ID" value="WAX58620.1"/>
    <property type="molecule type" value="Genomic_DNA"/>
</dbReference>
<gene>
    <name evidence="6" type="ORF">M6B22_07595</name>
</gene>
<dbReference type="PANTHER" id="PTHR30126:SF39">
    <property type="entry name" value="HTH-TYPE TRANSCRIPTIONAL REGULATOR CYSL"/>
    <property type="match status" value="1"/>
</dbReference>
<feature type="domain" description="HTH lysR-type" evidence="5">
    <location>
        <begin position="8"/>
        <end position="65"/>
    </location>
</feature>
<evidence type="ECO:0000256" key="4">
    <source>
        <dbReference type="ARBA" id="ARBA00023163"/>
    </source>
</evidence>
<reference evidence="6" key="1">
    <citation type="submission" date="2022-05" db="EMBL/GenBank/DDBJ databases">
        <title>Jatrophihabitans sp. SB3-54 whole genome sequence.</title>
        <authorList>
            <person name="Suh M.K."/>
            <person name="Eom M.K."/>
            <person name="Kim J.S."/>
            <person name="Kim H.S."/>
            <person name="Do H.E."/>
            <person name="Shin Y.K."/>
            <person name="Lee J.-S."/>
        </authorList>
    </citation>
    <scope>NUCLEOTIDE SEQUENCE</scope>
    <source>
        <strain evidence="6">SB3-54</strain>
    </source>
</reference>
<dbReference type="InterPro" id="IPR005119">
    <property type="entry name" value="LysR_subst-bd"/>
</dbReference>
<organism evidence="6 7">
    <name type="scientific">Jatrophihabitans cynanchi</name>
    <dbReference type="NCBI Taxonomy" id="2944128"/>
    <lineage>
        <taxon>Bacteria</taxon>
        <taxon>Bacillati</taxon>
        <taxon>Actinomycetota</taxon>
        <taxon>Actinomycetes</taxon>
        <taxon>Jatrophihabitantales</taxon>
        <taxon>Jatrophihabitantaceae</taxon>
        <taxon>Jatrophihabitans</taxon>
    </lineage>
</organism>
<evidence type="ECO:0000313" key="6">
    <source>
        <dbReference type="EMBL" id="WAX58620.1"/>
    </source>
</evidence>